<evidence type="ECO:0000313" key="3">
    <source>
        <dbReference type="Proteomes" id="UP001629953"/>
    </source>
</evidence>
<protein>
    <submittedName>
        <fullName evidence="2">DUF4357 domain-containing protein</fullName>
    </submittedName>
</protein>
<dbReference type="Pfam" id="PF14267">
    <property type="entry name" value="DUF4357"/>
    <property type="match status" value="1"/>
</dbReference>
<dbReference type="RefSeq" id="WP_408624396.1">
    <property type="nucleotide sequence ID" value="NZ_JBEQCT010000007.1"/>
</dbReference>
<comment type="caution">
    <text evidence="2">The sequence shown here is derived from an EMBL/GenBank/DDBJ whole genome shotgun (WGS) entry which is preliminary data.</text>
</comment>
<name>A0ABW9GA91_9GAMM</name>
<dbReference type="EMBL" id="JBEQCT010000007">
    <property type="protein sequence ID" value="MFM2486113.1"/>
    <property type="molecule type" value="Genomic_DNA"/>
</dbReference>
<dbReference type="Proteomes" id="UP001629953">
    <property type="component" value="Unassembled WGS sequence"/>
</dbReference>
<organism evidence="2 3">
    <name type="scientific">Celerinatantimonas yamalensis</name>
    <dbReference type="NCBI Taxonomy" id="559956"/>
    <lineage>
        <taxon>Bacteria</taxon>
        <taxon>Pseudomonadati</taxon>
        <taxon>Pseudomonadota</taxon>
        <taxon>Gammaproteobacteria</taxon>
        <taxon>Celerinatantimonadaceae</taxon>
        <taxon>Celerinatantimonas</taxon>
    </lineage>
</organism>
<keyword evidence="3" id="KW-1185">Reference proteome</keyword>
<feature type="domain" description="DUF4357" evidence="1">
    <location>
        <begin position="99"/>
        <end position="152"/>
    </location>
</feature>
<reference evidence="2 3" key="1">
    <citation type="journal article" date="2013" name="Int. J. Syst. Evol. Microbiol.">
        <title>Celerinatantimonas yamalensis sp. nov., a cold-adapted diazotrophic bacterium from a cold permafrost brine.</title>
        <authorList>
            <person name="Shcherbakova V."/>
            <person name="Chuvilskaya N."/>
            <person name="Rivkina E."/>
            <person name="Demidov N."/>
            <person name="Uchaeva V."/>
            <person name="Suetin S."/>
            <person name="Suzina N."/>
            <person name="Gilichinsky D."/>
        </authorList>
    </citation>
    <scope>NUCLEOTIDE SEQUENCE [LARGE SCALE GENOMIC DNA]</scope>
    <source>
        <strain evidence="2 3">C7</strain>
    </source>
</reference>
<gene>
    <name evidence="2" type="ORF">ABUE30_13760</name>
</gene>
<evidence type="ECO:0000313" key="2">
    <source>
        <dbReference type="EMBL" id="MFM2486113.1"/>
    </source>
</evidence>
<proteinExistence type="predicted"/>
<evidence type="ECO:0000259" key="1">
    <source>
        <dbReference type="Pfam" id="PF14267"/>
    </source>
</evidence>
<dbReference type="InterPro" id="IPR025579">
    <property type="entry name" value="DUF4357"/>
</dbReference>
<sequence>MSEPFDTRQVNFIVDAKGHRQAAIMPIRMYQQLLALQQLLDSSSSTTKPSGDFQFEVKQAKAFGYPVGSKTRPRFVVVKGSSANLGLTDSMRPAVRALREQLIADGVLAEGPNGYDFLRDYQFASPSLAACLIAGNARSGLDAWHDQWGRSLKERGYGKKQRSESRAKG</sequence>
<accession>A0ABW9GA91</accession>